<evidence type="ECO:0000313" key="2">
    <source>
        <dbReference type="EMBL" id="KIS66301.1"/>
    </source>
</evidence>
<reference evidence="2 3" key="1">
    <citation type="journal article" date="2006" name="Nature">
        <title>Insights from the genome of the biotrophic fungal plant pathogen Ustilago maydis.</title>
        <authorList>
            <person name="Kamper J."/>
            <person name="Kahmann R."/>
            <person name="Bolker M."/>
            <person name="Ma L.J."/>
            <person name="Brefort T."/>
            <person name="Saville B.J."/>
            <person name="Banuett F."/>
            <person name="Kronstad J.W."/>
            <person name="Gold S.E."/>
            <person name="Muller O."/>
            <person name="Perlin M.H."/>
            <person name="Wosten H.A."/>
            <person name="de Vries R."/>
            <person name="Ruiz-Herrera J."/>
            <person name="Reynaga-Pena C.G."/>
            <person name="Snetselaar K."/>
            <person name="McCann M."/>
            <person name="Perez-Martin J."/>
            <person name="Feldbrugge M."/>
            <person name="Basse C.W."/>
            <person name="Steinberg G."/>
            <person name="Ibeas J.I."/>
            <person name="Holloman W."/>
            <person name="Guzman P."/>
            <person name="Farman M."/>
            <person name="Stajich J.E."/>
            <person name="Sentandreu R."/>
            <person name="Gonzalez-Prieto J.M."/>
            <person name="Kennell J.C."/>
            <person name="Molina L."/>
            <person name="Schirawski J."/>
            <person name="Mendoza-Mendoza A."/>
            <person name="Greilinger D."/>
            <person name="Munch K."/>
            <person name="Rossel N."/>
            <person name="Scherer M."/>
            <person name="Vranes M."/>
            <person name="Ladendorf O."/>
            <person name="Vincon V."/>
            <person name="Fuchs U."/>
            <person name="Sandrock B."/>
            <person name="Meng S."/>
            <person name="Ho E.C."/>
            <person name="Cahill M.J."/>
            <person name="Boyce K.J."/>
            <person name="Klose J."/>
            <person name="Klosterman S.J."/>
            <person name="Deelstra H.J."/>
            <person name="Ortiz-Castellanos L."/>
            <person name="Li W."/>
            <person name="Sanchez-Alonso P."/>
            <person name="Schreier P.H."/>
            <person name="Hauser-Hahn I."/>
            <person name="Vaupel M."/>
            <person name="Koopmann E."/>
            <person name="Friedrich G."/>
            <person name="Voss H."/>
            <person name="Schluter T."/>
            <person name="Margolis J."/>
            <person name="Platt D."/>
            <person name="Swimmer C."/>
            <person name="Gnirke A."/>
            <person name="Chen F."/>
            <person name="Vysotskaia V."/>
            <person name="Mannhaupt G."/>
            <person name="Guldener U."/>
            <person name="Munsterkotter M."/>
            <person name="Haase D."/>
            <person name="Oesterheld M."/>
            <person name="Mewes H.W."/>
            <person name="Mauceli E.W."/>
            <person name="DeCaprio D."/>
            <person name="Wade C.M."/>
            <person name="Butler J."/>
            <person name="Young S."/>
            <person name="Jaffe D.B."/>
            <person name="Calvo S."/>
            <person name="Nusbaum C."/>
            <person name="Galagan J."/>
            <person name="Birren B.W."/>
        </authorList>
    </citation>
    <scope>NUCLEOTIDE SEQUENCE [LARGE SCALE GENOMIC DNA]</scope>
    <source>
        <strain evidence="3">DSM 14603 / FGSC 9021 / UM521</strain>
    </source>
</reference>
<keyword evidence="1" id="KW-0732">Signal</keyword>
<feature type="signal peptide" evidence="1">
    <location>
        <begin position="1"/>
        <end position="28"/>
    </location>
</feature>
<feature type="chain" id="PRO_5002240388" evidence="1">
    <location>
        <begin position="29"/>
        <end position="251"/>
    </location>
</feature>
<gene>
    <name evidence="2" type="ORF">UMAG_05301</name>
</gene>
<proteinExistence type="predicted"/>
<keyword evidence="3" id="KW-1185">Reference proteome</keyword>
<dbReference type="OMA" id="CLACFIC"/>
<dbReference type="VEuPathDB" id="FungiDB:UMAG_05301"/>
<evidence type="ECO:0000256" key="1">
    <source>
        <dbReference type="SAM" id="SignalP"/>
    </source>
</evidence>
<dbReference type="Proteomes" id="UP000000561">
    <property type="component" value="Chromosome 19"/>
</dbReference>
<protein>
    <submittedName>
        <fullName evidence="2">Uncharacterized protein</fullName>
    </submittedName>
</protein>
<organism evidence="2 3">
    <name type="scientific">Mycosarcoma maydis</name>
    <name type="common">Corn smut fungus</name>
    <name type="synonym">Ustilago maydis</name>
    <dbReference type="NCBI Taxonomy" id="5270"/>
    <lineage>
        <taxon>Eukaryota</taxon>
        <taxon>Fungi</taxon>
        <taxon>Dikarya</taxon>
        <taxon>Basidiomycota</taxon>
        <taxon>Ustilaginomycotina</taxon>
        <taxon>Ustilaginomycetes</taxon>
        <taxon>Ustilaginales</taxon>
        <taxon>Ustilaginaceae</taxon>
        <taxon>Mycosarcoma</taxon>
    </lineage>
</organism>
<dbReference type="GeneID" id="23565229"/>
<sequence>MWRHIALSHATACLACFICIALIQESRAVAKPGSAFSRKSRDRQISSVQAFDTSPKVDYRLHDFLFTPRIPDLQYRAYINELPNTLRRLGYQSAQVMPIALDFTALLKIQSIVRAQMAQHSSRKQFLPILFNPRVYGRGRPTKVYAMPLDGRGYTKEGIRDYAGSNGKQKLAILGTVLDLHTHIQPPIVELYGVAEVTGAAKLLADLKSKSTQGQELHNLEQFLDLDKIASGTPQVPVAVLAEASRGIPIH</sequence>
<evidence type="ECO:0000313" key="3">
    <source>
        <dbReference type="Proteomes" id="UP000000561"/>
    </source>
</evidence>
<dbReference type="OrthoDB" id="2551010at2759"/>
<dbReference type="AlphaFoldDB" id="A0A0D1DQP5"/>
<dbReference type="RefSeq" id="XP_011392014.1">
    <property type="nucleotide sequence ID" value="XM_011393712.1"/>
</dbReference>
<dbReference type="KEGG" id="uma:UMAG_05301"/>
<name>A0A0D1DQP5_MYCMD</name>
<dbReference type="EMBL" id="CM003158">
    <property type="protein sequence ID" value="KIS66301.1"/>
    <property type="molecule type" value="Genomic_DNA"/>
</dbReference>
<dbReference type="eggNOG" id="ENOG502TGA9">
    <property type="taxonomic scope" value="Eukaryota"/>
</dbReference>
<dbReference type="InParanoid" id="A0A0D1DQP5"/>
<accession>A0A0D1DQP5</accession>